<sequence>MPFLLSGNAARGVRRHGSPVIIAWAIVFFSVFASSEAQLQVGYYNYTCPRAEDLVRNVVRAAILRDPGNGPGLVRLFFHDCFVRLWASRFAAAMVKMGNLDVLTGSQGEIRKFCNRVN</sequence>
<evidence type="ECO:0000256" key="8">
    <source>
        <dbReference type="ARBA" id="ARBA00023004"/>
    </source>
</evidence>
<dbReference type="GO" id="GO:0140825">
    <property type="term" value="F:lactoperoxidase activity"/>
    <property type="evidence" value="ECO:0007669"/>
    <property type="project" value="UniProtKB-EC"/>
</dbReference>
<reference evidence="14" key="1">
    <citation type="submission" date="2015-04" db="UniProtKB">
        <authorList>
            <consortium name="EnsemblPlants"/>
        </authorList>
    </citation>
    <scope>IDENTIFICATION</scope>
    <source>
        <strain evidence="14">SL10</strain>
    </source>
</reference>
<dbReference type="PRINTS" id="PR00461">
    <property type="entry name" value="PLPEROXIDASE"/>
</dbReference>
<dbReference type="OMA" id="WLNSLGR"/>
<dbReference type="PANTHER" id="PTHR31517">
    <property type="match status" value="1"/>
</dbReference>
<evidence type="ECO:0000313" key="15">
    <source>
        <dbReference type="Proteomes" id="UP000006591"/>
    </source>
</evidence>
<dbReference type="Gene3D" id="1.10.520.10">
    <property type="match status" value="2"/>
</dbReference>
<keyword evidence="7" id="KW-0560">Oxidoreductase</keyword>
<dbReference type="GO" id="GO:0042744">
    <property type="term" value="P:hydrogen peroxide catabolic process"/>
    <property type="evidence" value="ECO:0007669"/>
    <property type="project" value="UniProtKB-KW"/>
</dbReference>
<feature type="domain" description="Plant heme peroxidase family profile" evidence="13">
    <location>
        <begin position="38"/>
        <end position="84"/>
    </location>
</feature>
<dbReference type="Gene3D" id="1.10.420.10">
    <property type="entry name" value="Peroxidase, domain 2"/>
    <property type="match status" value="1"/>
</dbReference>
<dbReference type="InterPro" id="IPR019794">
    <property type="entry name" value="Peroxidases_AS"/>
</dbReference>
<keyword evidence="5 11" id="KW-0479">Metal-binding</keyword>
<evidence type="ECO:0000256" key="3">
    <source>
        <dbReference type="ARBA" id="ARBA00022559"/>
    </source>
</evidence>
<keyword evidence="9" id="KW-0376">Hydrogen peroxide</keyword>
<evidence type="ECO:0000256" key="1">
    <source>
        <dbReference type="ARBA" id="ARBA00000189"/>
    </source>
</evidence>
<evidence type="ECO:0000256" key="12">
    <source>
        <dbReference type="PIRSR" id="PIRSR600823-4"/>
    </source>
</evidence>
<dbReference type="InterPro" id="IPR000823">
    <property type="entry name" value="Peroxidase_pln"/>
</dbReference>
<accession>A0A0E0FKG4</accession>
<dbReference type="InterPro" id="IPR002016">
    <property type="entry name" value="Haem_peroxidase"/>
</dbReference>
<dbReference type="STRING" id="4536.A0A0E0FKG4"/>
<evidence type="ECO:0000256" key="6">
    <source>
        <dbReference type="ARBA" id="ARBA00022837"/>
    </source>
</evidence>
<evidence type="ECO:0000256" key="10">
    <source>
        <dbReference type="PIRSR" id="PIRSR600823-1"/>
    </source>
</evidence>
<feature type="binding site" evidence="11">
    <location>
        <position position="83"/>
    </location>
    <ligand>
        <name>Ca(2+)</name>
        <dbReference type="ChEBI" id="CHEBI:29108"/>
        <label>1</label>
    </ligand>
</feature>
<dbReference type="Gramene" id="ONIVA01G14530.1">
    <property type="protein sequence ID" value="ONIVA01G14530.1"/>
    <property type="gene ID" value="ONIVA01G14530"/>
</dbReference>
<keyword evidence="3" id="KW-0575">Peroxidase</keyword>
<dbReference type="PROSITE" id="PS50873">
    <property type="entry name" value="PEROXIDASE_4"/>
    <property type="match status" value="2"/>
</dbReference>
<evidence type="ECO:0000313" key="14">
    <source>
        <dbReference type="EnsemblPlants" id="ONIVA01G14530.1"/>
    </source>
</evidence>
<evidence type="ECO:0000256" key="11">
    <source>
        <dbReference type="PIRSR" id="PIRSR600823-3"/>
    </source>
</evidence>
<name>A0A0E0FKG4_ORYNI</name>
<comment type="cofactor">
    <cofactor evidence="11">
        <name>Ca(2+)</name>
        <dbReference type="ChEBI" id="CHEBI:29108"/>
    </cofactor>
    <text evidence="11">Binds 2 calcium ions per subunit.</text>
</comment>
<feature type="site" description="Transition state stabilizer" evidence="12">
    <location>
        <position position="75"/>
    </location>
</feature>
<dbReference type="SUPFAM" id="SSF48113">
    <property type="entry name" value="Heme-dependent peroxidases"/>
    <property type="match status" value="2"/>
</dbReference>
<proteinExistence type="predicted"/>
<dbReference type="InterPro" id="IPR010255">
    <property type="entry name" value="Haem_peroxidase_sf"/>
</dbReference>
<dbReference type="EnsemblPlants" id="ONIVA01G14530.1">
    <property type="protein sequence ID" value="ONIVA01G14530.1"/>
    <property type="gene ID" value="ONIVA01G14530"/>
</dbReference>
<organism evidence="14">
    <name type="scientific">Oryza nivara</name>
    <name type="common">Indian wild rice</name>
    <name type="synonym">Oryza sativa f. spontanea</name>
    <dbReference type="NCBI Taxonomy" id="4536"/>
    <lineage>
        <taxon>Eukaryota</taxon>
        <taxon>Viridiplantae</taxon>
        <taxon>Streptophyta</taxon>
        <taxon>Embryophyta</taxon>
        <taxon>Tracheophyta</taxon>
        <taxon>Spermatophyta</taxon>
        <taxon>Magnoliopsida</taxon>
        <taxon>Liliopsida</taxon>
        <taxon>Poales</taxon>
        <taxon>Poaceae</taxon>
        <taxon>BOP clade</taxon>
        <taxon>Oryzoideae</taxon>
        <taxon>Oryzeae</taxon>
        <taxon>Oryzinae</taxon>
        <taxon>Oryza</taxon>
    </lineage>
</organism>
<dbReference type="GO" id="GO:0046872">
    <property type="term" value="F:metal ion binding"/>
    <property type="evidence" value="ECO:0007669"/>
    <property type="project" value="UniProtKB-KW"/>
</dbReference>
<feature type="active site" description="Proton acceptor" evidence="10">
    <location>
        <position position="79"/>
    </location>
</feature>
<dbReference type="HOGENOM" id="CLU_010543_5_0_1"/>
<keyword evidence="15" id="KW-1185">Reference proteome</keyword>
<dbReference type="Proteomes" id="UP000006591">
    <property type="component" value="Chromosome 1"/>
</dbReference>
<keyword evidence="6 11" id="KW-0106">Calcium</keyword>
<reference evidence="14" key="2">
    <citation type="submission" date="2018-04" db="EMBL/GenBank/DDBJ databases">
        <title>OnivRS2 (Oryza nivara Reference Sequence Version 2).</title>
        <authorList>
            <person name="Zhang J."/>
            <person name="Kudrna D."/>
            <person name="Lee S."/>
            <person name="Talag J."/>
            <person name="Rajasekar S."/>
            <person name="Welchert J."/>
            <person name="Hsing Y.-I."/>
            <person name="Wing R.A."/>
        </authorList>
    </citation>
    <scope>NUCLEOTIDE SEQUENCE [LARGE SCALE GENOMIC DNA]</scope>
</reference>
<evidence type="ECO:0000256" key="5">
    <source>
        <dbReference type="ARBA" id="ARBA00022723"/>
    </source>
</evidence>
<dbReference type="GO" id="GO:0020037">
    <property type="term" value="F:heme binding"/>
    <property type="evidence" value="ECO:0007669"/>
    <property type="project" value="InterPro"/>
</dbReference>
<evidence type="ECO:0000256" key="2">
    <source>
        <dbReference type="ARBA" id="ARBA00001970"/>
    </source>
</evidence>
<evidence type="ECO:0000256" key="7">
    <source>
        <dbReference type="ARBA" id="ARBA00023002"/>
    </source>
</evidence>
<comment type="catalytic activity">
    <reaction evidence="1">
        <text>2 a phenolic donor + H2O2 = 2 a phenolic radical donor + 2 H2O</text>
        <dbReference type="Rhea" id="RHEA:56136"/>
        <dbReference type="ChEBI" id="CHEBI:15377"/>
        <dbReference type="ChEBI" id="CHEBI:16240"/>
        <dbReference type="ChEBI" id="CHEBI:139520"/>
        <dbReference type="ChEBI" id="CHEBI:139521"/>
        <dbReference type="EC" id="1.11.1.7"/>
    </reaction>
</comment>
<feature type="domain" description="Plant heme peroxidase family profile" evidence="13">
    <location>
        <begin position="90"/>
        <end position="118"/>
    </location>
</feature>
<dbReference type="GO" id="GO:0006979">
    <property type="term" value="P:response to oxidative stress"/>
    <property type="evidence" value="ECO:0007669"/>
    <property type="project" value="InterPro"/>
</dbReference>
<protein>
    <recommendedName>
        <fullName evidence="13">Plant heme peroxidase family profile domain-containing protein</fullName>
    </recommendedName>
</protein>
<keyword evidence="8" id="KW-0408">Iron</keyword>
<feature type="binding site" evidence="11">
    <location>
        <position position="80"/>
    </location>
    <ligand>
        <name>Ca(2+)</name>
        <dbReference type="ChEBI" id="CHEBI:29108"/>
        <label>1</label>
    </ligand>
</feature>
<evidence type="ECO:0000259" key="13">
    <source>
        <dbReference type="PROSITE" id="PS50873"/>
    </source>
</evidence>
<evidence type="ECO:0000256" key="4">
    <source>
        <dbReference type="ARBA" id="ARBA00022617"/>
    </source>
</evidence>
<dbReference type="AlphaFoldDB" id="A0A0E0FKG4"/>
<dbReference type="PANTHER" id="PTHR31517:SF84">
    <property type="entry name" value="PEROXIDASE"/>
    <property type="match status" value="1"/>
</dbReference>
<comment type="cofactor">
    <cofactor evidence="2">
        <name>heme b</name>
        <dbReference type="ChEBI" id="CHEBI:60344"/>
    </cofactor>
</comment>
<evidence type="ECO:0000256" key="9">
    <source>
        <dbReference type="ARBA" id="ARBA00023324"/>
    </source>
</evidence>
<keyword evidence="4" id="KW-0349">Heme</keyword>
<dbReference type="PROSITE" id="PS00436">
    <property type="entry name" value="PEROXIDASE_2"/>
    <property type="match status" value="1"/>
</dbReference>